<evidence type="ECO:0000313" key="19">
    <source>
        <dbReference type="EMBL" id="MBC3900385.1"/>
    </source>
</evidence>
<dbReference type="RefSeq" id="WP_186894625.1">
    <property type="nucleotide sequence ID" value="NZ_WJBE01000011.1"/>
</dbReference>
<keyword evidence="8 19" id="KW-0378">Hydrolase</keyword>
<keyword evidence="14 19" id="KW-0326">Glycosidase</keyword>
<dbReference type="PANTHER" id="PTHR22993">
    <property type="entry name" value="FORMAMIDOPYRIMIDINE-DNA GLYCOSYLASE"/>
    <property type="match status" value="1"/>
</dbReference>
<evidence type="ECO:0000256" key="7">
    <source>
        <dbReference type="ARBA" id="ARBA00022771"/>
    </source>
</evidence>
<dbReference type="PROSITE" id="PS51066">
    <property type="entry name" value="ZF_FPG_2"/>
    <property type="match status" value="1"/>
</dbReference>
<keyword evidence="9" id="KW-0862">Zinc</keyword>
<comment type="catalytic activity">
    <reaction evidence="15">
        <text>2'-deoxyribonucleotide-(2'-deoxyribose 5'-phosphate)-2'-deoxyribonucleotide-DNA = a 3'-end 2'-deoxyribonucleotide-(2,3-dehydro-2,3-deoxyribose 5'-phosphate)-DNA + a 5'-end 5'-phospho-2'-deoxyribonucleoside-DNA + H(+)</text>
        <dbReference type="Rhea" id="RHEA:66592"/>
        <dbReference type="Rhea" id="RHEA-COMP:13180"/>
        <dbReference type="Rhea" id="RHEA-COMP:16897"/>
        <dbReference type="Rhea" id="RHEA-COMP:17067"/>
        <dbReference type="ChEBI" id="CHEBI:15378"/>
        <dbReference type="ChEBI" id="CHEBI:136412"/>
        <dbReference type="ChEBI" id="CHEBI:157695"/>
        <dbReference type="ChEBI" id="CHEBI:167181"/>
        <dbReference type="EC" id="4.2.99.18"/>
    </reaction>
</comment>
<dbReference type="InterPro" id="IPR015886">
    <property type="entry name" value="H2TH_FPG"/>
</dbReference>
<dbReference type="SMART" id="SM01232">
    <property type="entry name" value="H2TH"/>
    <property type="match status" value="1"/>
</dbReference>
<dbReference type="CDD" id="cd08966">
    <property type="entry name" value="EcFpg-like_N"/>
    <property type="match status" value="1"/>
</dbReference>
<evidence type="ECO:0000256" key="14">
    <source>
        <dbReference type="ARBA" id="ARBA00023295"/>
    </source>
</evidence>
<evidence type="ECO:0000256" key="13">
    <source>
        <dbReference type="ARBA" id="ARBA00023268"/>
    </source>
</evidence>
<evidence type="ECO:0000256" key="12">
    <source>
        <dbReference type="ARBA" id="ARBA00023239"/>
    </source>
</evidence>
<dbReference type="InterPro" id="IPR020629">
    <property type="entry name" value="FPG_Glyclase"/>
</dbReference>
<evidence type="ECO:0000256" key="5">
    <source>
        <dbReference type="ARBA" id="ARBA00022723"/>
    </source>
</evidence>
<feature type="domain" description="Formamidopyrimidine-DNA glycosylase catalytic" evidence="18">
    <location>
        <begin position="2"/>
        <end position="113"/>
    </location>
</feature>
<comment type="subunit">
    <text evidence="4">Monomer.</text>
</comment>
<dbReference type="Proteomes" id="UP000622405">
    <property type="component" value="Unassembled WGS sequence"/>
</dbReference>
<keyword evidence="13" id="KW-0511">Multifunctional enzyme</keyword>
<name>A0ABR6YYZ8_9FIRM</name>
<evidence type="ECO:0000259" key="18">
    <source>
        <dbReference type="PROSITE" id="PS51068"/>
    </source>
</evidence>
<evidence type="ECO:0000256" key="9">
    <source>
        <dbReference type="ARBA" id="ARBA00022833"/>
    </source>
</evidence>
<evidence type="ECO:0000313" key="20">
    <source>
        <dbReference type="Proteomes" id="UP000622405"/>
    </source>
</evidence>
<dbReference type="InterPro" id="IPR010979">
    <property type="entry name" value="Ribosomal_uS13-like_H2TH"/>
</dbReference>
<dbReference type="EC" id="3.2.2.23" evidence="19"/>
<dbReference type="NCBIfam" id="TIGR00577">
    <property type="entry name" value="fpg"/>
    <property type="match status" value="1"/>
</dbReference>
<evidence type="ECO:0000259" key="17">
    <source>
        <dbReference type="PROSITE" id="PS51066"/>
    </source>
</evidence>
<keyword evidence="6" id="KW-0227">DNA damage</keyword>
<keyword evidence="20" id="KW-1185">Reference proteome</keyword>
<dbReference type="SUPFAM" id="SSF57716">
    <property type="entry name" value="Glucocorticoid receptor-like (DNA-binding domain)"/>
    <property type="match status" value="1"/>
</dbReference>
<dbReference type="SUPFAM" id="SSF81624">
    <property type="entry name" value="N-terminal domain of MutM-like DNA repair proteins"/>
    <property type="match status" value="1"/>
</dbReference>
<keyword evidence="12" id="KW-0456">Lyase</keyword>
<dbReference type="PROSITE" id="PS01242">
    <property type="entry name" value="ZF_FPG_1"/>
    <property type="match status" value="1"/>
</dbReference>
<keyword evidence="7 16" id="KW-0863">Zinc-finger</keyword>
<dbReference type="SMART" id="SM00898">
    <property type="entry name" value="Fapy_DNA_glyco"/>
    <property type="match status" value="1"/>
</dbReference>
<sequence length="270" mass="30570">MPELPEVETVRRTLKNFIIGKKITEIRIHYDKIVSGNTDTFVTALTGQTIRDIDRVGKYLVFILDQDAFISHLRMEGKYNIVDASKPLNKHEHLTFVFSDGTELRYQDTRKFGRLELVNKVTYRHDLPLCKLGPEPWDADPNAIYAKIHKSNLPIKTLLLDQTIMTGIGNIYANEICFTMKIDPTTPGKRLSKKRVVELIAVSKEILAQAIAQGGTTIHSFDANGITGLFQMQLQVHTQKICQICNGPITKEMVRGRGTYYCSTCQKKKG</sequence>
<evidence type="ECO:0000256" key="10">
    <source>
        <dbReference type="ARBA" id="ARBA00023125"/>
    </source>
</evidence>
<gene>
    <name evidence="19" type="primary">mutM</name>
    <name evidence="19" type="ORF">GH811_12225</name>
</gene>
<evidence type="ECO:0000256" key="2">
    <source>
        <dbReference type="ARBA" id="ARBA00001947"/>
    </source>
</evidence>
<comment type="caution">
    <text evidence="19">The sequence shown here is derived from an EMBL/GenBank/DDBJ whole genome shotgun (WGS) entry which is preliminary data.</text>
</comment>
<evidence type="ECO:0000256" key="16">
    <source>
        <dbReference type="PROSITE-ProRule" id="PRU00391"/>
    </source>
</evidence>
<comment type="similarity">
    <text evidence="3">Belongs to the FPG family.</text>
</comment>
<keyword evidence="10" id="KW-0238">DNA-binding</keyword>
<dbReference type="InterPro" id="IPR000214">
    <property type="entry name" value="Znf_DNA_glyclase/AP_lyase"/>
</dbReference>
<keyword evidence="5" id="KW-0479">Metal-binding</keyword>
<protein>
    <submittedName>
        <fullName evidence="19">DNA-formamidopyrimidine glycosylase</fullName>
        <ecNumber evidence="19">3.2.2.23</ecNumber>
    </submittedName>
</protein>
<dbReference type="Pfam" id="PF06831">
    <property type="entry name" value="H2TH"/>
    <property type="match status" value="1"/>
</dbReference>
<feature type="domain" description="FPG-type" evidence="17">
    <location>
        <begin position="235"/>
        <end position="267"/>
    </location>
</feature>
<keyword evidence="11" id="KW-0234">DNA repair</keyword>
<evidence type="ECO:0000256" key="1">
    <source>
        <dbReference type="ARBA" id="ARBA00001668"/>
    </source>
</evidence>
<dbReference type="InterPro" id="IPR035937">
    <property type="entry name" value="FPG_N"/>
</dbReference>
<accession>A0ABR6YYZ8</accession>
<evidence type="ECO:0000256" key="4">
    <source>
        <dbReference type="ARBA" id="ARBA00011245"/>
    </source>
</evidence>
<organism evidence="19 20">
    <name type="scientific">Acetobacterium malicum</name>
    <dbReference type="NCBI Taxonomy" id="52692"/>
    <lineage>
        <taxon>Bacteria</taxon>
        <taxon>Bacillati</taxon>
        <taxon>Bacillota</taxon>
        <taxon>Clostridia</taxon>
        <taxon>Eubacteriales</taxon>
        <taxon>Eubacteriaceae</taxon>
        <taxon>Acetobacterium</taxon>
    </lineage>
</organism>
<evidence type="ECO:0000256" key="15">
    <source>
        <dbReference type="ARBA" id="ARBA00044632"/>
    </source>
</evidence>
<dbReference type="Gene3D" id="1.10.8.50">
    <property type="match status" value="1"/>
</dbReference>
<reference evidence="19 20" key="1">
    <citation type="journal article" date="2020" name="mSystems">
        <title>Defining Genomic and Predicted Metabolic Features of the Acetobacterium Genus.</title>
        <authorList>
            <person name="Ross D.E."/>
            <person name="Marshall C.W."/>
            <person name="Gulliver D."/>
            <person name="May H.D."/>
            <person name="Norman R.S."/>
        </authorList>
    </citation>
    <scope>NUCLEOTIDE SEQUENCE [LARGE SCALE GENOMIC DNA]</scope>
    <source>
        <strain evidence="19 20">DSM 4132</strain>
    </source>
</reference>
<dbReference type="EMBL" id="WJBE01000011">
    <property type="protein sequence ID" value="MBC3900385.1"/>
    <property type="molecule type" value="Genomic_DNA"/>
</dbReference>
<dbReference type="GO" id="GO:0008534">
    <property type="term" value="F:oxidized purine nucleobase lesion DNA N-glycosylase activity"/>
    <property type="evidence" value="ECO:0007669"/>
    <property type="project" value="UniProtKB-EC"/>
</dbReference>
<evidence type="ECO:0000256" key="3">
    <source>
        <dbReference type="ARBA" id="ARBA00009409"/>
    </source>
</evidence>
<comment type="catalytic activity">
    <reaction evidence="1">
        <text>Hydrolysis of DNA containing ring-opened 7-methylguanine residues, releasing 2,6-diamino-4-hydroxy-5-(N-methyl)formamidopyrimidine.</text>
        <dbReference type="EC" id="3.2.2.23"/>
    </reaction>
</comment>
<dbReference type="InterPro" id="IPR012319">
    <property type="entry name" value="FPG_cat"/>
</dbReference>
<dbReference type="PANTHER" id="PTHR22993:SF9">
    <property type="entry name" value="FORMAMIDOPYRIMIDINE-DNA GLYCOSYLASE"/>
    <property type="match status" value="1"/>
</dbReference>
<evidence type="ECO:0000256" key="6">
    <source>
        <dbReference type="ARBA" id="ARBA00022763"/>
    </source>
</evidence>
<dbReference type="SUPFAM" id="SSF46946">
    <property type="entry name" value="S13-like H2TH domain"/>
    <property type="match status" value="1"/>
</dbReference>
<proteinExistence type="inferred from homology"/>
<evidence type="ECO:0000256" key="11">
    <source>
        <dbReference type="ARBA" id="ARBA00023204"/>
    </source>
</evidence>
<comment type="cofactor">
    <cofactor evidence="2">
        <name>Zn(2+)</name>
        <dbReference type="ChEBI" id="CHEBI:29105"/>
    </cofactor>
</comment>
<dbReference type="Pfam" id="PF01149">
    <property type="entry name" value="Fapy_DNA_glyco"/>
    <property type="match status" value="1"/>
</dbReference>
<dbReference type="PROSITE" id="PS51068">
    <property type="entry name" value="FPG_CAT"/>
    <property type="match status" value="1"/>
</dbReference>
<dbReference type="NCBIfam" id="NF002211">
    <property type="entry name" value="PRK01103.1"/>
    <property type="match status" value="1"/>
</dbReference>
<dbReference type="InterPro" id="IPR015887">
    <property type="entry name" value="DNA_glyclase_Znf_dom_DNA_BS"/>
</dbReference>
<dbReference type="Gene3D" id="3.20.190.10">
    <property type="entry name" value="MutM-like, N-terminal"/>
    <property type="match status" value="1"/>
</dbReference>
<evidence type="ECO:0000256" key="8">
    <source>
        <dbReference type="ARBA" id="ARBA00022801"/>
    </source>
</evidence>